<reference evidence="5 6" key="1">
    <citation type="submission" date="2025-05" db="UniProtKB">
        <authorList>
            <consortium name="RefSeq"/>
        </authorList>
    </citation>
    <scope>IDENTIFICATION</scope>
    <source>
        <tissue evidence="5 6">Whole larvae</tissue>
    </source>
</reference>
<evidence type="ECO:0000313" key="6">
    <source>
        <dbReference type="RefSeq" id="XP_052757326.1"/>
    </source>
</evidence>
<dbReference type="RefSeq" id="XP_052757328.1">
    <property type="nucleotide sequence ID" value="XM_052901368.1"/>
</dbReference>
<feature type="region of interest" description="Disordered" evidence="1">
    <location>
        <begin position="87"/>
        <end position="117"/>
    </location>
</feature>
<evidence type="ECO:0000313" key="7">
    <source>
        <dbReference type="RefSeq" id="XP_052757328.1"/>
    </source>
</evidence>
<dbReference type="PANTHER" id="PTHR24258">
    <property type="entry name" value="SERINE PROTEASE-RELATED"/>
    <property type="match status" value="1"/>
</dbReference>
<feature type="compositionally biased region" description="Polar residues" evidence="1">
    <location>
        <begin position="31"/>
        <end position="62"/>
    </location>
</feature>
<keyword evidence="4" id="KW-1185">Reference proteome</keyword>
<sequence>MYKLLTIVVLLSAIDGNQTHPTSADLDTPNIDGSSKSRTQVTPTNITPNSSITPIPNSTPKSSAVHGDPKGISSAELEALITHIFDESPNASDAPNSSITPIPNSTPKPSAVHGDQKPISSAELEAIITHIFDETSIASDAPNSSITPIPNSTPKPSAVHGNPKPISSAELEAIITHIFDETSIASDAPNSSITPIPNSTPKPSAVHGDRKPISSAEMEALLAHIFDESPNSSDASTKSTPSTYRTPEPTPPTPNSTPNSTPNVEVKPSEGKVSCTIRGRDGTCVPYNLCDANGTLLEDYELIDSHVPDDSCESYLDICCEPSYILPEPATTAPSNKVSQKGCGFRNKDGVGFLIRSADDRETKFGEFPWMVAILKVEPVDQKATEGQKKEVYIAGGSLIHPRVVLTAANYVATEKTLRIRAGEWDTQTEKEIYPHQDRDVEKVEVHKNYIKKNLFYNIAVLFLSAPMELTPNVGVVCLPPQNLRPEAGTRCFASGWGKDNFGKEGRYQVILKKVMVPVVDHNTCQTKLRRTRLGSNFMLHSSFMCAGGELGKNTCNQDGGSPLACPIQYEEDRYIQSGIVSWAIGCGEDGTPGVYVDVANLRNWIDDKVAGRGFDPSTYTY</sequence>
<feature type="region of interest" description="Disordered" evidence="1">
    <location>
        <begin position="186"/>
        <end position="211"/>
    </location>
</feature>
<accession>A0ABM3N164</accession>
<feature type="region of interest" description="Disordered" evidence="1">
    <location>
        <begin position="17"/>
        <end position="70"/>
    </location>
</feature>
<protein>
    <submittedName>
        <fullName evidence="5 6">Phenoloxidase-activating factor 2-like</fullName>
    </submittedName>
</protein>
<dbReference type="InterPro" id="IPR043504">
    <property type="entry name" value="Peptidase_S1_PA_chymotrypsin"/>
</dbReference>
<feature type="signal peptide" evidence="2">
    <location>
        <begin position="1"/>
        <end position="19"/>
    </location>
</feature>
<dbReference type="SMART" id="SM00020">
    <property type="entry name" value="Tryp_SPc"/>
    <property type="match status" value="1"/>
</dbReference>
<feature type="chain" id="PRO_5045025025" evidence="2">
    <location>
        <begin position="20"/>
        <end position="622"/>
    </location>
</feature>
<organism evidence="4 6">
    <name type="scientific">Galleria mellonella</name>
    <name type="common">Greater wax moth</name>
    <dbReference type="NCBI Taxonomy" id="7137"/>
    <lineage>
        <taxon>Eukaryota</taxon>
        <taxon>Metazoa</taxon>
        <taxon>Ecdysozoa</taxon>
        <taxon>Arthropoda</taxon>
        <taxon>Hexapoda</taxon>
        <taxon>Insecta</taxon>
        <taxon>Pterygota</taxon>
        <taxon>Neoptera</taxon>
        <taxon>Endopterygota</taxon>
        <taxon>Lepidoptera</taxon>
        <taxon>Glossata</taxon>
        <taxon>Ditrysia</taxon>
        <taxon>Pyraloidea</taxon>
        <taxon>Pyralidae</taxon>
        <taxon>Galleriinae</taxon>
        <taxon>Galleria</taxon>
    </lineage>
</organism>
<dbReference type="Pfam" id="PF18322">
    <property type="entry name" value="CLIP_1"/>
    <property type="match status" value="1"/>
</dbReference>
<name>A0ABM3N164_GALME</name>
<dbReference type="InterPro" id="IPR001254">
    <property type="entry name" value="Trypsin_dom"/>
</dbReference>
<dbReference type="PANTHER" id="PTHR24258:SF129">
    <property type="entry name" value="LP15124P-RELATED"/>
    <property type="match status" value="1"/>
</dbReference>
<dbReference type="RefSeq" id="XP_052757325.1">
    <property type="nucleotide sequence ID" value="XM_052901365.1"/>
</dbReference>
<dbReference type="GeneID" id="113510061"/>
<dbReference type="RefSeq" id="XP_052757326.1">
    <property type="nucleotide sequence ID" value="XM_052901366.1"/>
</dbReference>
<feature type="region of interest" description="Disordered" evidence="1">
    <location>
        <begin position="226"/>
        <end position="269"/>
    </location>
</feature>
<evidence type="ECO:0000313" key="4">
    <source>
        <dbReference type="Proteomes" id="UP001652740"/>
    </source>
</evidence>
<dbReference type="InterPro" id="IPR009003">
    <property type="entry name" value="Peptidase_S1_PA"/>
</dbReference>
<feature type="domain" description="Peptidase S1" evidence="3">
    <location>
        <begin position="354"/>
        <end position="611"/>
    </location>
</feature>
<evidence type="ECO:0000256" key="1">
    <source>
        <dbReference type="SAM" id="MobiDB-lite"/>
    </source>
</evidence>
<evidence type="ECO:0000259" key="3">
    <source>
        <dbReference type="PROSITE" id="PS50240"/>
    </source>
</evidence>
<keyword evidence="2" id="KW-0732">Signal</keyword>
<feature type="compositionally biased region" description="Polar residues" evidence="1">
    <location>
        <begin position="138"/>
        <end position="155"/>
    </location>
</feature>
<feature type="compositionally biased region" description="Polar residues" evidence="1">
    <location>
        <begin position="89"/>
        <end position="108"/>
    </location>
</feature>
<feature type="region of interest" description="Disordered" evidence="1">
    <location>
        <begin position="138"/>
        <end position="165"/>
    </location>
</feature>
<dbReference type="CDD" id="cd00190">
    <property type="entry name" value="Tryp_SPc"/>
    <property type="match status" value="1"/>
</dbReference>
<dbReference type="InterPro" id="IPR041515">
    <property type="entry name" value="PPAF-2-like_Clip"/>
</dbReference>
<evidence type="ECO:0000256" key="2">
    <source>
        <dbReference type="SAM" id="SignalP"/>
    </source>
</evidence>
<proteinExistence type="predicted"/>
<gene>
    <name evidence="5 6 7" type="primary">LOC113510061</name>
</gene>
<dbReference type="SUPFAM" id="SSF50494">
    <property type="entry name" value="Trypsin-like serine proteases"/>
    <property type="match status" value="1"/>
</dbReference>
<dbReference type="Proteomes" id="UP001652740">
    <property type="component" value="Unplaced"/>
</dbReference>
<dbReference type="Gene3D" id="2.40.10.10">
    <property type="entry name" value="Trypsin-like serine proteases"/>
    <property type="match status" value="1"/>
</dbReference>
<dbReference type="PROSITE" id="PS50240">
    <property type="entry name" value="TRYPSIN_DOM"/>
    <property type="match status" value="1"/>
</dbReference>
<feature type="compositionally biased region" description="Polar residues" evidence="1">
    <location>
        <begin position="229"/>
        <end position="238"/>
    </location>
</feature>
<dbReference type="Pfam" id="PF00089">
    <property type="entry name" value="Trypsin"/>
    <property type="match status" value="1"/>
</dbReference>
<evidence type="ECO:0000313" key="5">
    <source>
        <dbReference type="RefSeq" id="XP_052757325.1"/>
    </source>
</evidence>
<feature type="compositionally biased region" description="Polar residues" evidence="1">
    <location>
        <begin position="186"/>
        <end position="202"/>
    </location>
</feature>